<evidence type="ECO:0008006" key="4">
    <source>
        <dbReference type="Google" id="ProtNLM"/>
    </source>
</evidence>
<sequence length="409" mass="47134">MEIGLGEKKFKDELPCKSKLHYKIWQQYKFLWLILEIHGIDILKNNVHKRTISKVLSKFCVVFMHLVQIYTMCVSAILCFVMSLYDVFVCKILLSYTVAAPLPLILHYIIRSKNLLLHQLVDRYCRIHALQERNPKTETRKAVNFILFGIIFLCITLSSTSALTLPSDSPLKFFYSFCDIFQEGTAAVFIRILITHLSFSYQYVYPGFVAVMCGVLFYEFSEILFRYQKRLEARYATVLQCPSTLLVAENMDKMQADIRMHTRLFETVHQLQGAVSLICFVFLCNQTIVMFCSLSDFMLTEEKYFSIPKICENTLIIALVPTSLFGISFCASRIRTHYEKVQITLSLLIDALLEENKRYADIILSLNNMRKKSFPVLSACGIADLSPKFMIGLFGSILTYGLLILNLKN</sequence>
<feature type="transmembrane region" description="Helical" evidence="1">
    <location>
        <begin position="142"/>
        <end position="165"/>
    </location>
</feature>
<protein>
    <recommendedName>
        <fullName evidence="4">Gustatory receptor</fullName>
    </recommendedName>
</protein>
<feature type="transmembrane region" description="Helical" evidence="1">
    <location>
        <begin position="271"/>
        <end position="294"/>
    </location>
</feature>
<keyword evidence="1" id="KW-0812">Transmembrane</keyword>
<evidence type="ECO:0000256" key="1">
    <source>
        <dbReference type="SAM" id="Phobius"/>
    </source>
</evidence>
<comment type="caution">
    <text evidence="2">The sequence shown here is derived from an EMBL/GenBank/DDBJ whole genome shotgun (WGS) entry which is preliminary data.</text>
</comment>
<dbReference type="OrthoDB" id="6421446at2759"/>
<proteinExistence type="predicted"/>
<keyword evidence="1" id="KW-1133">Transmembrane helix</keyword>
<gene>
    <name evidence="2" type="ORF">AVEN_192526_1</name>
</gene>
<evidence type="ECO:0000313" key="3">
    <source>
        <dbReference type="Proteomes" id="UP000499080"/>
    </source>
</evidence>
<reference evidence="2 3" key="1">
    <citation type="journal article" date="2019" name="Sci. Rep.">
        <title>Orb-weaving spider Araneus ventricosus genome elucidates the spidroin gene catalogue.</title>
        <authorList>
            <person name="Kono N."/>
            <person name="Nakamura H."/>
            <person name="Ohtoshi R."/>
            <person name="Moran D.A.P."/>
            <person name="Shinohara A."/>
            <person name="Yoshida Y."/>
            <person name="Fujiwara M."/>
            <person name="Mori M."/>
            <person name="Tomita M."/>
            <person name="Arakawa K."/>
        </authorList>
    </citation>
    <scope>NUCLEOTIDE SEQUENCE [LARGE SCALE GENOMIC DNA]</scope>
</reference>
<dbReference type="Proteomes" id="UP000499080">
    <property type="component" value="Unassembled WGS sequence"/>
</dbReference>
<feature type="transmembrane region" description="Helical" evidence="1">
    <location>
        <begin position="389"/>
        <end position="407"/>
    </location>
</feature>
<organism evidence="2 3">
    <name type="scientific">Araneus ventricosus</name>
    <name type="common">Orbweaver spider</name>
    <name type="synonym">Epeira ventricosa</name>
    <dbReference type="NCBI Taxonomy" id="182803"/>
    <lineage>
        <taxon>Eukaryota</taxon>
        <taxon>Metazoa</taxon>
        <taxon>Ecdysozoa</taxon>
        <taxon>Arthropoda</taxon>
        <taxon>Chelicerata</taxon>
        <taxon>Arachnida</taxon>
        <taxon>Araneae</taxon>
        <taxon>Araneomorphae</taxon>
        <taxon>Entelegynae</taxon>
        <taxon>Araneoidea</taxon>
        <taxon>Araneidae</taxon>
        <taxon>Araneus</taxon>
    </lineage>
</organism>
<accession>A0A4Y2NRR7</accession>
<evidence type="ECO:0000313" key="2">
    <source>
        <dbReference type="EMBL" id="GBN42031.1"/>
    </source>
</evidence>
<dbReference type="AlphaFoldDB" id="A0A4Y2NRR7"/>
<keyword evidence="1" id="KW-0472">Membrane</keyword>
<name>A0A4Y2NRR7_ARAVE</name>
<feature type="transmembrane region" description="Helical" evidence="1">
    <location>
        <begin position="91"/>
        <end position="110"/>
    </location>
</feature>
<feature type="transmembrane region" description="Helical" evidence="1">
    <location>
        <begin position="315"/>
        <end position="334"/>
    </location>
</feature>
<feature type="transmembrane region" description="Helical" evidence="1">
    <location>
        <begin position="203"/>
        <end position="221"/>
    </location>
</feature>
<keyword evidence="3" id="KW-1185">Reference proteome</keyword>
<feature type="transmembrane region" description="Helical" evidence="1">
    <location>
        <begin position="59"/>
        <end position="85"/>
    </location>
</feature>
<dbReference type="EMBL" id="BGPR01009750">
    <property type="protein sequence ID" value="GBN42031.1"/>
    <property type="molecule type" value="Genomic_DNA"/>
</dbReference>